<keyword evidence="2" id="KW-1185">Reference proteome</keyword>
<dbReference type="AlphaFoldDB" id="E0DGR0"/>
<reference evidence="1" key="1">
    <citation type="submission" date="2010-08" db="EMBL/GenBank/DDBJ databases">
        <authorList>
            <person name="Harkins D.M."/>
            <person name="Madupu R."/>
            <person name="Durkin A.S."/>
            <person name="Torralba M."/>
            <person name="Methe B."/>
            <person name="Sutton G.G."/>
            <person name="Nelson K.E."/>
        </authorList>
    </citation>
    <scope>NUCLEOTIDE SEQUENCE [LARGE SCALE GENOMIC DNA]</scope>
    <source>
        <strain evidence="1">ATCC 14266</strain>
    </source>
</reference>
<comment type="caution">
    <text evidence="1">The sequence shown here is derived from an EMBL/GenBank/DDBJ whole genome shotgun (WGS) entry which is preliminary data.</text>
</comment>
<dbReference type="EMBL" id="ACSH02000005">
    <property type="protein sequence ID" value="EFM48491.1"/>
    <property type="molecule type" value="Genomic_DNA"/>
</dbReference>
<gene>
    <name evidence="1" type="ORF">HMPREF0299_7060</name>
</gene>
<dbReference type="Proteomes" id="UP000004218">
    <property type="component" value="Unassembled WGS sequence"/>
</dbReference>
<proteinExistence type="predicted"/>
<name>E0DGR0_9CORY</name>
<organism evidence="1 2">
    <name type="scientific">Corynebacterium matruchotii ATCC 14266</name>
    <dbReference type="NCBI Taxonomy" id="553207"/>
    <lineage>
        <taxon>Bacteria</taxon>
        <taxon>Bacillati</taxon>
        <taxon>Actinomycetota</taxon>
        <taxon>Actinomycetes</taxon>
        <taxon>Mycobacteriales</taxon>
        <taxon>Corynebacteriaceae</taxon>
        <taxon>Corynebacterium</taxon>
    </lineage>
</organism>
<evidence type="ECO:0000313" key="2">
    <source>
        <dbReference type="Proteomes" id="UP000004218"/>
    </source>
</evidence>
<sequence>MINGYTHYPLVFLFMFTRLRPAEMLILLLLLRLSNNPVSTIGESFKPSRFSHK</sequence>
<accession>E0DGR0</accession>
<evidence type="ECO:0000313" key="1">
    <source>
        <dbReference type="EMBL" id="EFM48491.1"/>
    </source>
</evidence>
<protein>
    <submittedName>
        <fullName evidence="1">Uncharacterized protein</fullName>
    </submittedName>
</protein>